<gene>
    <name evidence="1" type="ORF">BC343_29645</name>
</gene>
<dbReference type="STRING" id="1792845.BC343_29645"/>
<comment type="caution">
    <text evidence="1">The sequence shown here is derived from an EMBL/GenBank/DDBJ whole genome shotgun (WGS) entry which is preliminary data.</text>
</comment>
<keyword evidence="2" id="KW-1185">Reference proteome</keyword>
<evidence type="ECO:0000313" key="2">
    <source>
        <dbReference type="Proteomes" id="UP000189739"/>
    </source>
</evidence>
<accession>A0A1S9PDQ4</accession>
<reference evidence="1 2" key="1">
    <citation type="submission" date="2016-07" db="EMBL/GenBank/DDBJ databases">
        <title>Genomic analysis of zinc-resistant bacterium Mucilaginibacter pedocola TBZ30.</title>
        <authorList>
            <person name="Huang J."/>
            <person name="Tang J."/>
        </authorList>
    </citation>
    <scope>NUCLEOTIDE SEQUENCE [LARGE SCALE GENOMIC DNA]</scope>
    <source>
        <strain evidence="1 2">TBZ30</strain>
    </source>
</reference>
<proteinExistence type="predicted"/>
<dbReference type="AlphaFoldDB" id="A0A1S9PDQ4"/>
<evidence type="ECO:0000313" key="1">
    <source>
        <dbReference type="EMBL" id="OOQ59082.1"/>
    </source>
</evidence>
<dbReference type="RefSeq" id="WP_078348983.1">
    <property type="nucleotide sequence ID" value="NZ_MBTF01000017.1"/>
</dbReference>
<name>A0A1S9PDQ4_9SPHI</name>
<sequence length="96" mass="10521">MPFANILTLYNPSNDSLDICKQLLSQNSMQFILLESTFFIKTHDKAQTSALINALKATGYIYTFLFIFNIDGSALRANGVDAGTTNNIAGILNLLT</sequence>
<organism evidence="1 2">
    <name type="scientific">Mucilaginibacter pedocola</name>
    <dbReference type="NCBI Taxonomy" id="1792845"/>
    <lineage>
        <taxon>Bacteria</taxon>
        <taxon>Pseudomonadati</taxon>
        <taxon>Bacteroidota</taxon>
        <taxon>Sphingobacteriia</taxon>
        <taxon>Sphingobacteriales</taxon>
        <taxon>Sphingobacteriaceae</taxon>
        <taxon>Mucilaginibacter</taxon>
    </lineage>
</organism>
<dbReference type="Proteomes" id="UP000189739">
    <property type="component" value="Unassembled WGS sequence"/>
</dbReference>
<dbReference type="EMBL" id="MBTF01000017">
    <property type="protein sequence ID" value="OOQ59082.1"/>
    <property type="molecule type" value="Genomic_DNA"/>
</dbReference>
<protein>
    <submittedName>
        <fullName evidence="1">Uncharacterized protein</fullName>
    </submittedName>
</protein>